<dbReference type="InterPro" id="IPR050598">
    <property type="entry name" value="AminoAcid_Transporter"/>
</dbReference>
<name>C5J6V8_MESCH</name>
<evidence type="ECO:0000256" key="3">
    <source>
        <dbReference type="ARBA" id="ARBA00022989"/>
    </source>
</evidence>
<feature type="transmembrane region" description="Helical" evidence="5">
    <location>
        <begin position="42"/>
        <end position="63"/>
    </location>
</feature>
<evidence type="ECO:0000256" key="2">
    <source>
        <dbReference type="ARBA" id="ARBA00022692"/>
    </source>
</evidence>
<evidence type="ECO:0000256" key="5">
    <source>
        <dbReference type="SAM" id="Phobius"/>
    </source>
</evidence>
<dbReference type="AlphaFoldDB" id="C5J6V8"/>
<evidence type="ECO:0000256" key="4">
    <source>
        <dbReference type="ARBA" id="ARBA00023136"/>
    </source>
</evidence>
<dbReference type="KEGG" id="mco:MCJ_005210"/>
<dbReference type="GO" id="GO:0015179">
    <property type="term" value="F:L-amino acid transmembrane transporter activity"/>
    <property type="evidence" value="ECO:0007669"/>
    <property type="project" value="TreeGrafter"/>
</dbReference>
<protein>
    <submittedName>
        <fullName evidence="6">HYPOTHETICAL Y+L amino acid transporter 1</fullName>
    </submittedName>
</protein>
<dbReference type="PANTHER" id="PTHR11785">
    <property type="entry name" value="AMINO ACID TRANSPORTER"/>
    <property type="match status" value="1"/>
</dbReference>
<reference evidence="7" key="1">
    <citation type="journal article" date="2009" name="BMC Bioinformatics">
        <title>The Mycoplasma conjunctivae genome sequencing, annotation and analysis.</title>
        <authorList>
            <person name="Calderon-Copete S.P."/>
            <person name="Wigger G."/>
            <person name="Wunderlin C."/>
            <person name="Schmidheini T."/>
            <person name="Frey J."/>
            <person name="Quail M.A."/>
            <person name="Falquet L."/>
        </authorList>
    </citation>
    <scope>NUCLEOTIDE SEQUENCE [LARGE SCALE GENOMIC DNA]</scope>
    <source>
        <strain evidence="7">ATCC 25834 / NCTC 10147 / HRC/581</strain>
    </source>
</reference>
<dbReference type="eggNOG" id="COG0531">
    <property type="taxonomic scope" value="Bacteria"/>
</dbReference>
<feature type="transmembrane region" description="Helical" evidence="5">
    <location>
        <begin position="383"/>
        <end position="403"/>
    </location>
</feature>
<comment type="subcellular location">
    <subcellularLocation>
        <location evidence="1">Membrane</location>
        <topology evidence="1">Multi-pass membrane protein</topology>
    </subcellularLocation>
</comment>
<feature type="transmembrane region" description="Helical" evidence="5">
    <location>
        <begin position="89"/>
        <end position="113"/>
    </location>
</feature>
<evidence type="ECO:0000313" key="7">
    <source>
        <dbReference type="Proteomes" id="UP000001491"/>
    </source>
</evidence>
<dbReference type="PIRSF" id="PIRSF006060">
    <property type="entry name" value="AA_transporter"/>
    <property type="match status" value="1"/>
</dbReference>
<proteinExistence type="predicted"/>
<feature type="transmembrane region" description="Helical" evidence="5">
    <location>
        <begin position="478"/>
        <end position="499"/>
    </location>
</feature>
<sequence>MSSKSARKLGFFAASAMLIGSVVGVGIFFKNGSIARATDSNGIAWLLAWIIGGIISLFAAINYSEISFLKPSKLNGLASWAYRIKGKKWGYFILFNYSFYYLSILGLLLSIIASEVTIYFISEASGKSISIPFYAHLLIGLAYLVFFVVLNFISIYTSGYIALITTILKFVPLIISLLAGIILPNTFNDGGQSTFVKEFIASHPFDFKKVVIALPAVLFAYDSFLSVGSLHNKVKNANKRVPLIIVASMILIVVVYTLIGLSSALHNKGNILDLIRDVFPKEAAKGIGIFVALFLLISTLGVNNSFNAIYINQIRDLVAFNSVFGAKSLKAKFGQTKATIFYIIAVFIFWAIIIYVPSLAAWLPTRESLEAGGELVYKRGSDVIADSMSNFPSLIFFGLYMAIMIVYANRRKTLSNPKTRINDILFWVSSIFANIIIGVTIFAFVYTIISEIDLKPFAPSSAGILADNGLYLTNSGNFGIFIFQLIIFLFFPIINYYLIKKVEKYDLFKEFDKLVEIDDSSEIQETQTI</sequence>
<feature type="transmembrane region" description="Helical" evidence="5">
    <location>
        <begin position="9"/>
        <end position="30"/>
    </location>
</feature>
<organism evidence="6 7">
    <name type="scientific">Mesomycoplasma conjunctivae (strain ATCC 25834 / NCTC 10147 / HRC/581)</name>
    <name type="common">Mycoplasma conjunctivae</name>
    <dbReference type="NCBI Taxonomy" id="572263"/>
    <lineage>
        <taxon>Bacteria</taxon>
        <taxon>Bacillati</taxon>
        <taxon>Mycoplasmatota</taxon>
        <taxon>Mycoplasmoidales</taxon>
        <taxon>Metamycoplasmataceae</taxon>
        <taxon>Mesomycoplasma</taxon>
    </lineage>
</organism>
<feature type="transmembrane region" description="Helical" evidence="5">
    <location>
        <begin position="210"/>
        <end position="231"/>
    </location>
</feature>
<evidence type="ECO:0000313" key="6">
    <source>
        <dbReference type="EMBL" id="CAT05221.1"/>
    </source>
</evidence>
<feature type="transmembrane region" description="Helical" evidence="5">
    <location>
        <begin position="160"/>
        <end position="183"/>
    </location>
</feature>
<keyword evidence="4 5" id="KW-0472">Membrane</keyword>
<feature type="transmembrane region" description="Helical" evidence="5">
    <location>
        <begin position="340"/>
        <end position="363"/>
    </location>
</feature>
<gene>
    <name evidence="6" type="ordered locus">MCJ_005210</name>
</gene>
<keyword evidence="7" id="KW-1185">Reference proteome</keyword>
<evidence type="ECO:0000256" key="1">
    <source>
        <dbReference type="ARBA" id="ARBA00004141"/>
    </source>
</evidence>
<dbReference type="Gene3D" id="1.20.1740.10">
    <property type="entry name" value="Amino acid/polyamine transporter I"/>
    <property type="match status" value="1"/>
</dbReference>
<dbReference type="Proteomes" id="UP000001491">
    <property type="component" value="Chromosome"/>
</dbReference>
<feature type="transmembrane region" description="Helical" evidence="5">
    <location>
        <begin position="243"/>
        <end position="266"/>
    </location>
</feature>
<feature type="transmembrane region" description="Helical" evidence="5">
    <location>
        <begin position="286"/>
        <end position="306"/>
    </location>
</feature>
<feature type="transmembrane region" description="Helical" evidence="5">
    <location>
        <begin position="424"/>
        <end position="449"/>
    </location>
</feature>
<dbReference type="Pfam" id="PF13520">
    <property type="entry name" value="AA_permease_2"/>
    <property type="match status" value="1"/>
</dbReference>
<keyword evidence="2 5" id="KW-0812">Transmembrane</keyword>
<dbReference type="EMBL" id="FM864216">
    <property type="protein sequence ID" value="CAT05221.1"/>
    <property type="molecule type" value="Genomic_DNA"/>
</dbReference>
<dbReference type="HOGENOM" id="CLU_035815_0_0_14"/>
<keyword evidence="3 5" id="KW-1133">Transmembrane helix</keyword>
<dbReference type="GO" id="GO:0016020">
    <property type="term" value="C:membrane"/>
    <property type="evidence" value="ECO:0007669"/>
    <property type="project" value="UniProtKB-SubCell"/>
</dbReference>
<accession>C5J6V8</accession>
<dbReference type="PANTHER" id="PTHR11785:SF512">
    <property type="entry name" value="SOBREMESA, ISOFORM B"/>
    <property type="match status" value="1"/>
</dbReference>
<dbReference type="InterPro" id="IPR002293">
    <property type="entry name" value="AA/rel_permease1"/>
</dbReference>
<feature type="transmembrane region" description="Helical" evidence="5">
    <location>
        <begin position="133"/>
        <end position="153"/>
    </location>
</feature>